<keyword evidence="3 5" id="KW-0418">Kinase</keyword>
<evidence type="ECO:0000313" key="5">
    <source>
        <dbReference type="EMBL" id="SYV94791.1"/>
    </source>
</evidence>
<dbReference type="GO" id="GO:0008776">
    <property type="term" value="F:acetate kinase activity"/>
    <property type="evidence" value="ECO:0007669"/>
    <property type="project" value="UniProtKB-EC"/>
</dbReference>
<feature type="non-terminal residue" evidence="5">
    <location>
        <position position="60"/>
    </location>
</feature>
<evidence type="ECO:0000313" key="6">
    <source>
        <dbReference type="Proteomes" id="UP000260136"/>
    </source>
</evidence>
<dbReference type="Gene3D" id="3.30.420.40">
    <property type="match status" value="1"/>
</dbReference>
<dbReference type="GO" id="GO:0005524">
    <property type="term" value="F:ATP binding"/>
    <property type="evidence" value="ECO:0007669"/>
    <property type="project" value="UniProtKB-KW"/>
</dbReference>
<sequence>MLEKIYELAKLAPLHNKPEADVIDVVQKLIPKAKNVAVFDTSFHTSMPEVAYEYAIPREW</sequence>
<evidence type="ECO:0000256" key="4">
    <source>
        <dbReference type="ARBA" id="ARBA00022840"/>
    </source>
</evidence>
<reference evidence="6" key="1">
    <citation type="submission" date="2018-06" db="EMBL/GenBank/DDBJ databases">
        <authorList>
            <consortium name="Pathogen Informatics"/>
        </authorList>
    </citation>
    <scope>NUCLEOTIDE SEQUENCE [LARGE SCALE GENOMIC DNA]</scope>
    <source>
        <strain evidence="6">NCTC10115</strain>
    </source>
</reference>
<accession>A0A3B0Q0E8</accession>
<organism evidence="5 6">
    <name type="scientific">Mycoplasmoides gallisepticum</name>
    <name type="common">Mycoplasma gallisepticum</name>
    <dbReference type="NCBI Taxonomy" id="2096"/>
    <lineage>
        <taxon>Bacteria</taxon>
        <taxon>Bacillati</taxon>
        <taxon>Mycoplasmatota</taxon>
        <taxon>Mycoplasmoidales</taxon>
        <taxon>Mycoplasmoidaceae</taxon>
        <taxon>Mycoplasmoides</taxon>
    </lineage>
</organism>
<dbReference type="EC" id="2.7.2.1" evidence="5"/>
<name>A0A3B0Q0E8_MYCGL</name>
<dbReference type="SUPFAM" id="SSF53067">
    <property type="entry name" value="Actin-like ATPase domain"/>
    <property type="match status" value="1"/>
</dbReference>
<evidence type="ECO:0000256" key="3">
    <source>
        <dbReference type="ARBA" id="ARBA00022777"/>
    </source>
</evidence>
<protein>
    <submittedName>
        <fullName evidence="5">Acetate kinase</fullName>
        <ecNumber evidence="5">2.7.2.1</ecNumber>
    </submittedName>
</protein>
<keyword evidence="2" id="KW-0547">Nucleotide-binding</keyword>
<dbReference type="EMBL" id="LS991952">
    <property type="protein sequence ID" value="SYV94791.1"/>
    <property type="molecule type" value="Genomic_DNA"/>
</dbReference>
<dbReference type="Pfam" id="PF00871">
    <property type="entry name" value="Acetate_kinase"/>
    <property type="match status" value="1"/>
</dbReference>
<dbReference type="InterPro" id="IPR043129">
    <property type="entry name" value="ATPase_NBD"/>
</dbReference>
<dbReference type="GO" id="GO:0006083">
    <property type="term" value="P:acetate metabolic process"/>
    <property type="evidence" value="ECO:0007669"/>
    <property type="project" value="TreeGrafter"/>
</dbReference>
<dbReference type="Proteomes" id="UP000260136">
    <property type="component" value="Chromosome"/>
</dbReference>
<dbReference type="AlphaFoldDB" id="A0A3B0Q0E8"/>
<dbReference type="InterPro" id="IPR000890">
    <property type="entry name" value="Aliphatic_acid_kin_short-chain"/>
</dbReference>
<gene>
    <name evidence="5" type="primary">ackA_2</name>
    <name evidence="5" type="ORF">NCTC10115_01067</name>
</gene>
<keyword evidence="4" id="KW-0067">ATP-binding</keyword>
<evidence type="ECO:0000256" key="1">
    <source>
        <dbReference type="ARBA" id="ARBA00022679"/>
    </source>
</evidence>
<dbReference type="PANTHER" id="PTHR21060">
    <property type="entry name" value="ACETATE KINASE"/>
    <property type="match status" value="1"/>
</dbReference>
<dbReference type="PANTHER" id="PTHR21060:SF15">
    <property type="entry name" value="ACETATE KINASE-RELATED"/>
    <property type="match status" value="1"/>
</dbReference>
<keyword evidence="1 5" id="KW-0808">Transferase</keyword>
<proteinExistence type="predicted"/>
<evidence type="ECO:0000256" key="2">
    <source>
        <dbReference type="ARBA" id="ARBA00022741"/>
    </source>
</evidence>